<sequence>MSDKEKVVLAAGDFSKALRGEIKLPVGEVLQRSWEITLRALPIMLAGLILLILVNAVATAILENWFPVDETDPEPFNVVISYFISIVVVAPFSGILIYLGILNAGDIKPGFADFGRALSRAPQVILTTLYPAVLMGIVVVLALLLGAISPALSMAVIVAVGIYIQLSFILAVPLVLDRNMVPHRACLASILIINKQMLPVFAVYMILLLIVIISMLPLFLGLIFTLPMTFNVTGVIYNTLIGVQQDRLTAAGNDADDDV</sequence>
<feature type="transmembrane region" description="Helical" evidence="1">
    <location>
        <begin position="40"/>
        <end position="62"/>
    </location>
</feature>
<accession>A0A094IVW4</accession>
<dbReference type="RefSeq" id="WP_034774331.1">
    <property type="nucleotide sequence ID" value="NZ_JPER01000001.1"/>
</dbReference>
<comment type="caution">
    <text evidence="2">The sequence shown here is derived from an EMBL/GenBank/DDBJ whole genome shotgun (WGS) entry which is preliminary data.</text>
</comment>
<feature type="transmembrane region" description="Helical" evidence="1">
    <location>
        <begin position="82"/>
        <end position="104"/>
    </location>
</feature>
<keyword evidence="1" id="KW-0812">Transmembrane</keyword>
<dbReference type="AlphaFoldDB" id="A0A094IVW4"/>
<feature type="transmembrane region" description="Helical" evidence="1">
    <location>
        <begin position="197"/>
        <end position="224"/>
    </location>
</feature>
<keyword evidence="1" id="KW-0472">Membrane</keyword>
<name>A0A094IVW4_9GAMM</name>
<dbReference type="STRING" id="435908.IDSA_03775"/>
<feature type="transmembrane region" description="Helical" evidence="1">
    <location>
        <begin position="154"/>
        <end position="176"/>
    </location>
</feature>
<evidence type="ECO:0000313" key="3">
    <source>
        <dbReference type="Proteomes" id="UP000054363"/>
    </source>
</evidence>
<proteinExistence type="predicted"/>
<organism evidence="2 3">
    <name type="scientific">Pseudidiomarina salinarum</name>
    <dbReference type="NCBI Taxonomy" id="435908"/>
    <lineage>
        <taxon>Bacteria</taxon>
        <taxon>Pseudomonadati</taxon>
        <taxon>Pseudomonadota</taxon>
        <taxon>Gammaproteobacteria</taxon>
        <taxon>Alteromonadales</taxon>
        <taxon>Idiomarinaceae</taxon>
        <taxon>Pseudidiomarina</taxon>
    </lineage>
</organism>
<gene>
    <name evidence="2" type="ORF">IDSA_03775</name>
</gene>
<dbReference type="OrthoDB" id="6236403at2"/>
<dbReference type="eggNOG" id="COG5473">
    <property type="taxonomic scope" value="Bacteria"/>
</dbReference>
<dbReference type="EMBL" id="JPER01000001">
    <property type="protein sequence ID" value="KFZ31815.1"/>
    <property type="molecule type" value="Genomic_DNA"/>
</dbReference>
<keyword evidence="1" id="KW-1133">Transmembrane helix</keyword>
<feature type="transmembrane region" description="Helical" evidence="1">
    <location>
        <begin position="124"/>
        <end position="148"/>
    </location>
</feature>
<dbReference type="Proteomes" id="UP000054363">
    <property type="component" value="Unassembled WGS sequence"/>
</dbReference>
<keyword evidence="3" id="KW-1185">Reference proteome</keyword>
<evidence type="ECO:0000256" key="1">
    <source>
        <dbReference type="SAM" id="Phobius"/>
    </source>
</evidence>
<reference evidence="2 3" key="1">
    <citation type="submission" date="2014-06" db="EMBL/GenBank/DDBJ databases">
        <title>The draft genome sequence of Idiomarina salinarum ISL-52.</title>
        <authorList>
            <person name="Du J."/>
            <person name="Shao Z."/>
        </authorList>
    </citation>
    <scope>NUCLEOTIDE SEQUENCE [LARGE SCALE GENOMIC DNA]</scope>
    <source>
        <strain evidence="2 3">ISL-52</strain>
    </source>
</reference>
<protein>
    <submittedName>
        <fullName evidence="2">Uncharacterized protein</fullName>
    </submittedName>
</protein>
<evidence type="ECO:0000313" key="2">
    <source>
        <dbReference type="EMBL" id="KFZ31815.1"/>
    </source>
</evidence>